<keyword evidence="3 5" id="KW-0378">Hydrolase</keyword>
<feature type="active site" description="Charge relay system" evidence="5">
    <location>
        <position position="210"/>
    </location>
</feature>
<dbReference type="PROSITE" id="PS00138">
    <property type="entry name" value="SUBTILASE_SER"/>
    <property type="match status" value="1"/>
</dbReference>
<dbReference type="PROSITE" id="PS00137">
    <property type="entry name" value="SUBTILASE_HIS"/>
    <property type="match status" value="1"/>
</dbReference>
<evidence type="ECO:0000256" key="3">
    <source>
        <dbReference type="ARBA" id="ARBA00022801"/>
    </source>
</evidence>
<dbReference type="InterPro" id="IPR006311">
    <property type="entry name" value="TAT_signal"/>
</dbReference>
<dbReference type="InterPro" id="IPR023827">
    <property type="entry name" value="Peptidase_S8_Asp-AS"/>
</dbReference>
<dbReference type="InterPro" id="IPR022398">
    <property type="entry name" value="Peptidase_S8_His-AS"/>
</dbReference>
<accession>A0A7D6GLQ4</accession>
<dbReference type="GO" id="GO:0004252">
    <property type="term" value="F:serine-type endopeptidase activity"/>
    <property type="evidence" value="ECO:0007669"/>
    <property type="project" value="UniProtKB-UniRule"/>
</dbReference>
<dbReference type="Proteomes" id="UP000510869">
    <property type="component" value="Chromosome"/>
</dbReference>
<dbReference type="InterPro" id="IPR023828">
    <property type="entry name" value="Peptidase_S8_Ser-AS"/>
</dbReference>
<dbReference type="GeneID" id="56142917"/>
<dbReference type="InterPro" id="IPR050131">
    <property type="entry name" value="Peptidase_S8_subtilisin-like"/>
</dbReference>
<feature type="active site" description="Charge relay system" evidence="5">
    <location>
        <position position="164"/>
    </location>
</feature>
<name>A0A7D6GLQ4_9EURY</name>
<dbReference type="PROSITE" id="PS51892">
    <property type="entry name" value="SUBTILASE"/>
    <property type="match status" value="1"/>
</dbReference>
<dbReference type="InterPro" id="IPR036852">
    <property type="entry name" value="Peptidase_S8/S53_dom_sf"/>
</dbReference>
<dbReference type="OrthoDB" id="27270at2157"/>
<comment type="similarity">
    <text evidence="1 5 6">Belongs to the peptidase S8 family.</text>
</comment>
<evidence type="ECO:0000256" key="4">
    <source>
        <dbReference type="ARBA" id="ARBA00022825"/>
    </source>
</evidence>
<dbReference type="PROSITE" id="PS00136">
    <property type="entry name" value="SUBTILASE_ASP"/>
    <property type="match status" value="1"/>
</dbReference>
<evidence type="ECO:0000313" key="8">
    <source>
        <dbReference type="EMBL" id="QLK27320.1"/>
    </source>
</evidence>
<dbReference type="InterPro" id="IPR000209">
    <property type="entry name" value="Peptidase_S8/S53_dom"/>
</dbReference>
<keyword evidence="2 5" id="KW-0645">Protease</keyword>
<evidence type="ECO:0000256" key="6">
    <source>
        <dbReference type="RuleBase" id="RU003355"/>
    </source>
</evidence>
<dbReference type="GO" id="GO:0006508">
    <property type="term" value="P:proteolysis"/>
    <property type="evidence" value="ECO:0007669"/>
    <property type="project" value="UniProtKB-KW"/>
</dbReference>
<gene>
    <name evidence="8" type="ORF">HYG81_06890</name>
</gene>
<evidence type="ECO:0000256" key="1">
    <source>
        <dbReference type="ARBA" id="ARBA00011073"/>
    </source>
</evidence>
<dbReference type="SUPFAM" id="SSF52743">
    <property type="entry name" value="Subtilisin-like"/>
    <property type="match status" value="1"/>
</dbReference>
<evidence type="ECO:0000256" key="2">
    <source>
        <dbReference type="ARBA" id="ARBA00022670"/>
    </source>
</evidence>
<dbReference type="PANTHER" id="PTHR43806">
    <property type="entry name" value="PEPTIDASE S8"/>
    <property type="match status" value="1"/>
</dbReference>
<keyword evidence="4 5" id="KW-0720">Serine protease</keyword>
<feature type="domain" description="Peptidase S8/S53" evidence="7">
    <location>
        <begin position="155"/>
        <end position="444"/>
    </location>
</feature>
<dbReference type="RefSeq" id="WP_180842482.1">
    <property type="nucleotide sequence ID" value="NZ_CP059154.1"/>
</dbReference>
<dbReference type="Pfam" id="PF00082">
    <property type="entry name" value="Peptidase_S8"/>
    <property type="match status" value="1"/>
</dbReference>
<sequence length="514" mass="53829">MTDDDPTTRPTRRTVLEAFGTGVVGTVAFSGSAAALGDGFVGDALEGIVTVGDTLVDDDLDLGSDVLQEVLIVFESTADLVRLEALDVEVAIGFDVLPIGYAELPGSLIETVAGWDAVRYVSSNYDLEYHNDGAREGANADAVQAGEGLETAYSGENVHVALIDSGIDGSHPDLQANVVANYQYVGVPVVQDAPLWWQDVGGGDTDANGHGTHCAGSVGGTGDRSDGEYAGMAPNADLTMYATGLGLSIVFIVAAYDDLLRRQREGEHDIQVVSNSYGPAQDDRSFVPDDPINVATWRAHEAGLLPVFSAGNDGPEAGTLNQYATAPHVLGVAATDDEGAVADFSSRGRPQDGSYDADNYDRRAAYENLTAFHDGTPQDEIDGPLGVYRNGVAAKGEDVMSTLGPLDVLNVTAPDESLYYGPMSGTSMSCPVTAGCAALVYDAAIERRADDDVPSPMDVLVTLEATADERRLESYTAESVGAGYVDVHAAVERAEAGDLATFDEIEIAPSSDEQ</sequence>
<dbReference type="InterPro" id="IPR015500">
    <property type="entry name" value="Peptidase_S8_subtilisin-rel"/>
</dbReference>
<keyword evidence="9" id="KW-1185">Reference proteome</keyword>
<dbReference type="PRINTS" id="PR00723">
    <property type="entry name" value="SUBTILISIN"/>
</dbReference>
<dbReference type="KEGG" id="nay:HYG81_06890"/>
<evidence type="ECO:0000259" key="7">
    <source>
        <dbReference type="Pfam" id="PF00082"/>
    </source>
</evidence>
<dbReference type="EMBL" id="CP059154">
    <property type="protein sequence ID" value="QLK27320.1"/>
    <property type="molecule type" value="Genomic_DNA"/>
</dbReference>
<organism evidence="8 9">
    <name type="scientific">Natrinema zhouii</name>
    <dbReference type="NCBI Taxonomy" id="1710539"/>
    <lineage>
        <taxon>Archaea</taxon>
        <taxon>Methanobacteriati</taxon>
        <taxon>Methanobacteriota</taxon>
        <taxon>Stenosarchaea group</taxon>
        <taxon>Halobacteria</taxon>
        <taxon>Halobacteriales</taxon>
        <taxon>Natrialbaceae</taxon>
        <taxon>Natrinema</taxon>
    </lineage>
</organism>
<dbReference type="PANTHER" id="PTHR43806:SF11">
    <property type="entry name" value="CEREVISIN-RELATED"/>
    <property type="match status" value="1"/>
</dbReference>
<feature type="active site" description="Charge relay system" evidence="5">
    <location>
        <position position="427"/>
    </location>
</feature>
<dbReference type="PROSITE" id="PS51318">
    <property type="entry name" value="TAT"/>
    <property type="match status" value="1"/>
</dbReference>
<evidence type="ECO:0000256" key="5">
    <source>
        <dbReference type="PROSITE-ProRule" id="PRU01240"/>
    </source>
</evidence>
<reference evidence="8 9" key="1">
    <citation type="submission" date="2020-07" db="EMBL/GenBank/DDBJ databases">
        <title>Natrinema (YPL30) sp. nov. and Haloterrigena xxxxxx (YPL8) sp. nov., isolated from a salt mine.</title>
        <authorList>
            <person name="Cui H."/>
        </authorList>
    </citation>
    <scope>NUCLEOTIDE SEQUENCE [LARGE SCALE GENOMIC DNA]</scope>
    <source>
        <strain evidence="8 9">YPL13</strain>
    </source>
</reference>
<protein>
    <submittedName>
        <fullName evidence="8">S8 family serine peptidase</fullName>
    </submittedName>
</protein>
<proteinExistence type="inferred from homology"/>
<dbReference type="AlphaFoldDB" id="A0A7D6GLQ4"/>
<dbReference type="Gene3D" id="3.40.50.200">
    <property type="entry name" value="Peptidase S8/S53 domain"/>
    <property type="match status" value="1"/>
</dbReference>
<evidence type="ECO:0000313" key="9">
    <source>
        <dbReference type="Proteomes" id="UP000510869"/>
    </source>
</evidence>